<organism evidence="2 3">
    <name type="scientific">Chlamydia gallinacea 08-1274/3</name>
    <dbReference type="NCBI Taxonomy" id="1143323"/>
    <lineage>
        <taxon>Bacteria</taxon>
        <taxon>Pseudomonadati</taxon>
        <taxon>Chlamydiota</taxon>
        <taxon>Chlamydiia</taxon>
        <taxon>Chlamydiales</taxon>
        <taxon>Chlamydiaceae</taxon>
        <taxon>Chlamydia/Chlamydophila group</taxon>
        <taxon>Chlamydia</taxon>
    </lineage>
</organism>
<protein>
    <submittedName>
        <fullName evidence="2">Uncharacterized protein</fullName>
    </submittedName>
</protein>
<dbReference type="OrthoDB" id="17931at2"/>
<dbReference type="RefSeq" id="WP_021828159.1">
    <property type="nucleotide sequence ID" value="NZ_CP015840.1"/>
</dbReference>
<feature type="compositionally biased region" description="Acidic residues" evidence="1">
    <location>
        <begin position="370"/>
        <end position="380"/>
    </location>
</feature>
<feature type="compositionally biased region" description="Polar residues" evidence="1">
    <location>
        <begin position="29"/>
        <end position="41"/>
    </location>
</feature>
<evidence type="ECO:0000256" key="1">
    <source>
        <dbReference type="SAM" id="MobiDB-lite"/>
    </source>
</evidence>
<dbReference type="EMBL" id="CP015840">
    <property type="protein sequence ID" value="ANG66342.1"/>
    <property type="molecule type" value="Genomic_DNA"/>
</dbReference>
<reference evidence="2 3" key="1">
    <citation type="journal article" date="2014" name="Syst. Appl. Microbiol.">
        <title>Evidence for the existence of two new members of the family Chlamydiaceae and proposal of Chlamydia avium sp. nov. and Chlamydia gallinacea sp. nov.</title>
        <authorList>
            <person name="Sachse K."/>
            <person name="Laroucau K."/>
            <person name="Riege K."/>
            <person name="Wehner S."/>
            <person name="Dilcher M."/>
            <person name="Creasy H.H."/>
            <person name="Weidmann M."/>
            <person name="Myers G."/>
            <person name="Vorimore F."/>
            <person name="Vicari N."/>
            <person name="Magnino S."/>
            <person name="Liebler-Tenorio E."/>
            <person name="Ruettger A."/>
            <person name="Bavoil P.M."/>
            <person name="Hufert F.T."/>
            <person name="Rossello-Mora R."/>
            <person name="Marz M."/>
        </authorList>
    </citation>
    <scope>NUCLEOTIDE SEQUENCE [LARGE SCALE GENOMIC DNA]</scope>
    <source>
        <strain evidence="2 3">08-1274/3</strain>
    </source>
</reference>
<proteinExistence type="predicted"/>
<dbReference type="KEGG" id="cgz:M787_003335"/>
<feature type="region of interest" description="Disordered" evidence="1">
    <location>
        <begin position="361"/>
        <end position="415"/>
    </location>
</feature>
<feature type="compositionally biased region" description="Polar residues" evidence="1">
    <location>
        <begin position="390"/>
        <end position="403"/>
    </location>
</feature>
<dbReference type="Proteomes" id="UP000019147">
    <property type="component" value="Chromosome"/>
</dbReference>
<evidence type="ECO:0000313" key="2">
    <source>
        <dbReference type="EMBL" id="ANG66342.1"/>
    </source>
</evidence>
<accession>A0A173DZI2</accession>
<gene>
    <name evidence="2" type="ORF">M787_003335</name>
</gene>
<dbReference type="GeneID" id="81478337"/>
<feature type="region of interest" description="Disordered" evidence="1">
    <location>
        <begin position="22"/>
        <end position="41"/>
    </location>
</feature>
<sequence>MCFPVPKCDCFWSTTSTNSPEQFPLQETGAASQHPITTQPRSSHTVSIGISLGTNDDVVLQTLKDAANLFTQILDSPHTQQGARFCRDRCQPWCESHCPNWLALCFQCLCTCVINEEDGATPEDHPDRAFFKDLSSAHGPIVAGIGVQSSGIDVSSLMITGKSLSENDKEHIQTCCREAQAKIQAFFHQYLQKELFQTADIESSLPKTDGEEVSAIRQGFHSPSTHNPPTIWISPNHSPGEAPELMKQVNWTKLEQQLKGVLCRNARSGRNEKVDGRAESVMRTIKNAFYYLLKGSPCFQPQIGRGNYSLTVSHPTFLQFLLCGLLTVNLIPVDEEGNPPKDTWWKLIDLISLLHRDPNQHIAPPAFPDPWDDSEVDGGLESDRGDDPDNSTGGATGGTTVDPTSEAGDESDGIWFGPKEQQQLLNTAEKTSQLAQLFF</sequence>
<evidence type="ECO:0000313" key="3">
    <source>
        <dbReference type="Proteomes" id="UP000019147"/>
    </source>
</evidence>
<name>A0A173DZI2_9CHLA</name>
<dbReference type="AlphaFoldDB" id="A0A173DZI2"/>